<dbReference type="RefSeq" id="WP_348386031.1">
    <property type="nucleotide sequence ID" value="NZ_CP134146.1"/>
</dbReference>
<comment type="cofactor">
    <cofactor evidence="1 5">
        <name>FAD</name>
        <dbReference type="ChEBI" id="CHEBI:57692"/>
    </cofactor>
</comment>
<keyword evidence="4 5" id="KW-0274">FAD</keyword>
<dbReference type="Gene3D" id="1.20.140.10">
    <property type="entry name" value="Butyryl-CoA Dehydrogenase, subunit A, domain 3"/>
    <property type="match status" value="1"/>
</dbReference>
<evidence type="ECO:0000259" key="8">
    <source>
        <dbReference type="Pfam" id="PF02771"/>
    </source>
</evidence>
<accession>A0ABY9TDQ2</accession>
<sequence length="380" mass="42170">MKRYNFDEDHNMFRDSFRAFLQQEVVPHREEWREAGIVPREVYLKAGEMGFLIPQAPESLGGLAIDDFRFQQIISEEIGLCGETGFMPQLHSTIVAPYIMNNGSDFLKEKYIPKAITGEYILGVAMTEPDAGSDLAGMRATAVDNGDHYVLNGNKTYISNGICGDVFVVAARTDPTVPHAISLFVVEANWEGFKRGAHLKKMGMKSQDTAELFFDNVKVPKENLIGVEGQGFKYLMGGLAEERLICAIWNVGTAEYAFNLTKEFVQDRKVFGKPLSAMQNTQFKMAELRARLDMAIAYTDTLVANTNRGDHDSIGASQAKLLTSELLCDVADEGVQLHGGAGYMEEYPISQVFADARITRIFAGTSEIMKLIIARAIFSE</sequence>
<dbReference type="Proteomes" id="UP001248581">
    <property type="component" value="Chromosome"/>
</dbReference>
<dbReference type="InterPro" id="IPR006089">
    <property type="entry name" value="Acyl-CoA_DH_CS"/>
</dbReference>
<comment type="similarity">
    <text evidence="2 5">Belongs to the acyl-CoA dehydrogenase family.</text>
</comment>
<evidence type="ECO:0000259" key="6">
    <source>
        <dbReference type="Pfam" id="PF00441"/>
    </source>
</evidence>
<dbReference type="EMBL" id="CP134146">
    <property type="protein sequence ID" value="WNC66866.1"/>
    <property type="molecule type" value="Genomic_DNA"/>
</dbReference>
<dbReference type="Gene3D" id="1.10.540.10">
    <property type="entry name" value="Acyl-CoA dehydrogenase/oxidase, N-terminal domain"/>
    <property type="match status" value="1"/>
</dbReference>
<evidence type="ECO:0000313" key="9">
    <source>
        <dbReference type="EMBL" id="WNC66866.1"/>
    </source>
</evidence>
<feature type="domain" description="Acyl-CoA dehydrogenase/oxidase C-terminal" evidence="6">
    <location>
        <begin position="229"/>
        <end position="377"/>
    </location>
</feature>
<evidence type="ECO:0000256" key="1">
    <source>
        <dbReference type="ARBA" id="ARBA00001974"/>
    </source>
</evidence>
<dbReference type="InterPro" id="IPR009075">
    <property type="entry name" value="AcylCo_DH/oxidase_C"/>
</dbReference>
<keyword evidence="5" id="KW-0560">Oxidoreductase</keyword>
<dbReference type="Pfam" id="PF02771">
    <property type="entry name" value="Acyl-CoA_dh_N"/>
    <property type="match status" value="1"/>
</dbReference>
<dbReference type="Pfam" id="PF00441">
    <property type="entry name" value="Acyl-CoA_dh_1"/>
    <property type="match status" value="1"/>
</dbReference>
<evidence type="ECO:0000256" key="4">
    <source>
        <dbReference type="ARBA" id="ARBA00022827"/>
    </source>
</evidence>
<dbReference type="PANTHER" id="PTHR43884">
    <property type="entry name" value="ACYL-COA DEHYDROGENASE"/>
    <property type="match status" value="1"/>
</dbReference>
<evidence type="ECO:0000256" key="2">
    <source>
        <dbReference type="ARBA" id="ARBA00009347"/>
    </source>
</evidence>
<name>A0ABY9TDQ2_9GAMM</name>
<feature type="domain" description="Acyl-CoA dehydrogenase/oxidase N-terminal" evidence="8">
    <location>
        <begin position="8"/>
        <end position="119"/>
    </location>
</feature>
<dbReference type="InterPro" id="IPR006091">
    <property type="entry name" value="Acyl-CoA_Oxase/DH_mid-dom"/>
</dbReference>
<organism evidence="9 10">
    <name type="scientific">Thalassotalea nanhaiensis</name>
    <dbReference type="NCBI Taxonomy" id="3065648"/>
    <lineage>
        <taxon>Bacteria</taxon>
        <taxon>Pseudomonadati</taxon>
        <taxon>Pseudomonadota</taxon>
        <taxon>Gammaproteobacteria</taxon>
        <taxon>Alteromonadales</taxon>
        <taxon>Colwelliaceae</taxon>
        <taxon>Thalassotalea</taxon>
    </lineage>
</organism>
<evidence type="ECO:0000313" key="10">
    <source>
        <dbReference type="Proteomes" id="UP001248581"/>
    </source>
</evidence>
<dbReference type="PANTHER" id="PTHR43884:SF12">
    <property type="entry name" value="ISOVALERYL-COA DEHYDROGENASE, MITOCHONDRIAL-RELATED"/>
    <property type="match status" value="1"/>
</dbReference>
<reference evidence="10" key="1">
    <citation type="submission" date="2023-09" db="EMBL/GenBank/DDBJ databases">
        <authorList>
            <person name="Zhang C."/>
        </authorList>
    </citation>
    <scope>NUCLEOTIDE SEQUENCE [LARGE SCALE GENOMIC DNA]</scope>
    <source>
        <strain evidence="10">SQ345</strain>
    </source>
</reference>
<dbReference type="SUPFAM" id="SSF47203">
    <property type="entry name" value="Acyl-CoA dehydrogenase C-terminal domain-like"/>
    <property type="match status" value="1"/>
</dbReference>
<dbReference type="InterPro" id="IPR036250">
    <property type="entry name" value="AcylCo_DH-like_C"/>
</dbReference>
<dbReference type="InterPro" id="IPR013786">
    <property type="entry name" value="AcylCoA_DH/ox_N"/>
</dbReference>
<dbReference type="InterPro" id="IPR046373">
    <property type="entry name" value="Acyl-CoA_Oxase/DH_mid-dom_sf"/>
</dbReference>
<dbReference type="PROSITE" id="PS00072">
    <property type="entry name" value="ACYL_COA_DH_1"/>
    <property type="match status" value="1"/>
</dbReference>
<evidence type="ECO:0000259" key="7">
    <source>
        <dbReference type="Pfam" id="PF02770"/>
    </source>
</evidence>
<protein>
    <submittedName>
        <fullName evidence="9">Acyl-CoA dehydrogenase family protein</fullName>
    </submittedName>
</protein>
<keyword evidence="3 5" id="KW-0285">Flavoprotein</keyword>
<dbReference type="Pfam" id="PF02770">
    <property type="entry name" value="Acyl-CoA_dh_M"/>
    <property type="match status" value="1"/>
</dbReference>
<dbReference type="Gene3D" id="2.40.110.10">
    <property type="entry name" value="Butyryl-CoA Dehydrogenase, subunit A, domain 2"/>
    <property type="match status" value="1"/>
</dbReference>
<dbReference type="InterPro" id="IPR009100">
    <property type="entry name" value="AcylCoA_DH/oxidase_NM_dom_sf"/>
</dbReference>
<keyword evidence="10" id="KW-1185">Reference proteome</keyword>
<gene>
    <name evidence="9" type="ORF">RI845_09975</name>
</gene>
<dbReference type="InterPro" id="IPR037069">
    <property type="entry name" value="AcylCoA_DH/ox_N_sf"/>
</dbReference>
<proteinExistence type="inferred from homology"/>
<feature type="domain" description="Acyl-CoA oxidase/dehydrogenase middle" evidence="7">
    <location>
        <begin position="124"/>
        <end position="217"/>
    </location>
</feature>
<evidence type="ECO:0000256" key="3">
    <source>
        <dbReference type="ARBA" id="ARBA00022630"/>
    </source>
</evidence>
<dbReference type="SUPFAM" id="SSF56645">
    <property type="entry name" value="Acyl-CoA dehydrogenase NM domain-like"/>
    <property type="match status" value="1"/>
</dbReference>
<evidence type="ECO:0000256" key="5">
    <source>
        <dbReference type="RuleBase" id="RU362125"/>
    </source>
</evidence>